<name>A0ABT3IG71_9BACT</name>
<keyword evidence="6" id="KW-1185">Reference proteome</keyword>
<keyword evidence="2" id="KW-0238">DNA-binding</keyword>
<gene>
    <name evidence="5" type="ORF">OL497_03595</name>
</gene>
<evidence type="ECO:0000256" key="2">
    <source>
        <dbReference type="ARBA" id="ARBA00023125"/>
    </source>
</evidence>
<evidence type="ECO:0000259" key="4">
    <source>
        <dbReference type="PROSITE" id="PS01124"/>
    </source>
</evidence>
<reference evidence="5 6" key="1">
    <citation type="submission" date="2022-10" db="EMBL/GenBank/DDBJ databases">
        <title>Chitinophaga nivalis PC15 sp. nov., isolated from Pyeongchang county, South Korea.</title>
        <authorList>
            <person name="Trinh H.N."/>
        </authorList>
    </citation>
    <scope>NUCLEOTIDE SEQUENCE [LARGE SCALE GENOMIC DNA]</scope>
    <source>
        <strain evidence="5 6">PC14</strain>
    </source>
</reference>
<dbReference type="PANTHER" id="PTHR43280:SF2">
    <property type="entry name" value="HTH-TYPE TRANSCRIPTIONAL REGULATOR EXSA"/>
    <property type="match status" value="1"/>
</dbReference>
<dbReference type="SUPFAM" id="SSF51215">
    <property type="entry name" value="Regulatory protein AraC"/>
    <property type="match status" value="1"/>
</dbReference>
<dbReference type="Pfam" id="PF22200">
    <property type="entry name" value="ExsA_N"/>
    <property type="match status" value="1"/>
</dbReference>
<keyword evidence="3" id="KW-0804">Transcription</keyword>
<dbReference type="InterPro" id="IPR037923">
    <property type="entry name" value="HTH-like"/>
</dbReference>
<dbReference type="SUPFAM" id="SSF46689">
    <property type="entry name" value="Homeodomain-like"/>
    <property type="match status" value="2"/>
</dbReference>
<dbReference type="PROSITE" id="PS01124">
    <property type="entry name" value="HTH_ARAC_FAMILY_2"/>
    <property type="match status" value="1"/>
</dbReference>
<dbReference type="Pfam" id="PF12833">
    <property type="entry name" value="HTH_18"/>
    <property type="match status" value="1"/>
</dbReference>
<dbReference type="PANTHER" id="PTHR43280">
    <property type="entry name" value="ARAC-FAMILY TRANSCRIPTIONAL REGULATOR"/>
    <property type="match status" value="1"/>
</dbReference>
<dbReference type="InterPro" id="IPR054015">
    <property type="entry name" value="ExsA-like_N"/>
</dbReference>
<evidence type="ECO:0000256" key="3">
    <source>
        <dbReference type="ARBA" id="ARBA00023163"/>
    </source>
</evidence>
<keyword evidence="1" id="KW-0805">Transcription regulation</keyword>
<accession>A0ABT3IG71</accession>
<comment type="caution">
    <text evidence="5">The sequence shown here is derived from an EMBL/GenBank/DDBJ whole genome shotgun (WGS) entry which is preliminary data.</text>
</comment>
<feature type="domain" description="HTH araC/xylS-type" evidence="4">
    <location>
        <begin position="187"/>
        <end position="285"/>
    </location>
</feature>
<protein>
    <submittedName>
        <fullName evidence="5">AraC family transcriptional regulator</fullName>
    </submittedName>
</protein>
<proteinExistence type="predicted"/>
<dbReference type="InterPro" id="IPR009057">
    <property type="entry name" value="Homeodomain-like_sf"/>
</dbReference>
<evidence type="ECO:0000256" key="1">
    <source>
        <dbReference type="ARBA" id="ARBA00023015"/>
    </source>
</evidence>
<dbReference type="Proteomes" id="UP001207742">
    <property type="component" value="Unassembled WGS sequence"/>
</dbReference>
<dbReference type="InterPro" id="IPR020449">
    <property type="entry name" value="Tscrpt_reg_AraC-type_HTH"/>
</dbReference>
<dbReference type="InterPro" id="IPR018060">
    <property type="entry name" value="HTH_AraC"/>
</dbReference>
<evidence type="ECO:0000313" key="5">
    <source>
        <dbReference type="EMBL" id="MCW3482958.1"/>
    </source>
</evidence>
<dbReference type="SMART" id="SM00342">
    <property type="entry name" value="HTH_ARAC"/>
    <property type="match status" value="1"/>
</dbReference>
<sequence length="290" mass="33113">MLYRFPKAFEGVSSIKLKHAGNSVVVWFRLLDRQEKAEGFLTENTLVFVIRGTKQIHLHDRQLTANAGDLILLKRGTYFMSAFMTGETDYQALMVCADDALLRSFLQDDAGITNITPVPHQAPMVVPCTAAVLQVRDTMISYLEHPHSNTTKLLELKIREVLLLLLSGSYQQPILSFLYHMFDSSAESIVLTIKSHLLKPITLEEYAKMCGLSLSAFKREFSRLYNAPPKKWINEERLKHAHYLLQHTPLNVNEIADECGFEHVSYFIKQYKAQYGTTPKNAQRTKTAIY</sequence>
<dbReference type="EMBL" id="JAPDNS010000001">
    <property type="protein sequence ID" value="MCW3482958.1"/>
    <property type="molecule type" value="Genomic_DNA"/>
</dbReference>
<dbReference type="RefSeq" id="WP_264727810.1">
    <property type="nucleotide sequence ID" value="NZ_JAPDNR010000001.1"/>
</dbReference>
<dbReference type="PROSITE" id="PS00041">
    <property type="entry name" value="HTH_ARAC_FAMILY_1"/>
    <property type="match status" value="1"/>
</dbReference>
<organism evidence="5 6">
    <name type="scientific">Chitinophaga nivalis</name>
    <dbReference type="NCBI Taxonomy" id="2991709"/>
    <lineage>
        <taxon>Bacteria</taxon>
        <taxon>Pseudomonadati</taxon>
        <taxon>Bacteroidota</taxon>
        <taxon>Chitinophagia</taxon>
        <taxon>Chitinophagales</taxon>
        <taxon>Chitinophagaceae</taxon>
        <taxon>Chitinophaga</taxon>
    </lineage>
</organism>
<dbReference type="InterPro" id="IPR018062">
    <property type="entry name" value="HTH_AraC-typ_CS"/>
</dbReference>
<dbReference type="PRINTS" id="PR00032">
    <property type="entry name" value="HTHARAC"/>
</dbReference>
<dbReference type="Gene3D" id="1.10.10.60">
    <property type="entry name" value="Homeodomain-like"/>
    <property type="match status" value="1"/>
</dbReference>
<evidence type="ECO:0000313" key="6">
    <source>
        <dbReference type="Proteomes" id="UP001207742"/>
    </source>
</evidence>